<evidence type="ECO:0000313" key="3">
    <source>
        <dbReference type="Proteomes" id="UP001596435"/>
    </source>
</evidence>
<dbReference type="InterPro" id="IPR001447">
    <property type="entry name" value="Arylamine_N-AcTrfase"/>
</dbReference>
<dbReference type="Pfam" id="PF00797">
    <property type="entry name" value="Acetyltransf_2"/>
    <property type="match status" value="1"/>
</dbReference>
<reference evidence="3" key="1">
    <citation type="journal article" date="2019" name="Int. J. Syst. Evol. Microbiol.">
        <title>The Global Catalogue of Microorganisms (GCM) 10K type strain sequencing project: providing services to taxonomists for standard genome sequencing and annotation.</title>
        <authorList>
            <consortium name="The Broad Institute Genomics Platform"/>
            <consortium name="The Broad Institute Genome Sequencing Center for Infectious Disease"/>
            <person name="Wu L."/>
            <person name="Ma J."/>
        </authorList>
    </citation>
    <scope>NUCLEOTIDE SEQUENCE [LARGE SCALE GENOMIC DNA]</scope>
    <source>
        <strain evidence="3">CGMCC 1.12859</strain>
    </source>
</reference>
<sequence length="266" mass="28891">MNQLIAGYAGRIGLRVPLEPTIECLRHLHEAHLYNVPFENFSMHGNAARGLGEEALREAIVDGRRGGICFETGLLMQQLLDECGFDYGIRLASVTTPSRTPATHQVFTVTIGADRWLFDIGFGARGPRGPVRLADGAEVDHPALSTRVGLSHGTGAPVWTVSIKEHATNAVEWQDIYSFVDTPVGAADLEMAHFYTTASPNSLLNRHKVASIPTPTGRVSVRDGHLTIVHDGESSTTAVEDDAELRELLGRHFGLTVPPQDLGLER</sequence>
<gene>
    <name evidence="2" type="ORF">ACFQMG_02890</name>
</gene>
<accession>A0ABW2FPZ6</accession>
<comment type="caution">
    <text evidence="2">The sequence shown here is derived from an EMBL/GenBank/DDBJ whole genome shotgun (WGS) entry which is preliminary data.</text>
</comment>
<organism evidence="2 3">
    <name type="scientific">Kitasatospora paranensis</name>
    <dbReference type="NCBI Taxonomy" id="258053"/>
    <lineage>
        <taxon>Bacteria</taxon>
        <taxon>Bacillati</taxon>
        <taxon>Actinomycetota</taxon>
        <taxon>Actinomycetes</taxon>
        <taxon>Kitasatosporales</taxon>
        <taxon>Streptomycetaceae</taxon>
        <taxon>Kitasatospora</taxon>
    </lineage>
</organism>
<comment type="similarity">
    <text evidence="1">Belongs to the arylamine N-acetyltransferase family.</text>
</comment>
<proteinExistence type="inferred from homology"/>
<protein>
    <submittedName>
        <fullName evidence="2">Arylamine N-acetyltransferase</fullName>
    </submittedName>
</protein>
<dbReference type="RefSeq" id="WP_345707917.1">
    <property type="nucleotide sequence ID" value="NZ_BAABKV010000001.1"/>
</dbReference>
<dbReference type="Gene3D" id="3.30.2140.10">
    <property type="entry name" value="Arylamine N-acetyltransferase"/>
    <property type="match status" value="1"/>
</dbReference>
<evidence type="ECO:0000256" key="1">
    <source>
        <dbReference type="ARBA" id="ARBA00006547"/>
    </source>
</evidence>
<dbReference type="Gene3D" id="2.40.128.150">
    <property type="entry name" value="Cysteine proteinases"/>
    <property type="match status" value="1"/>
</dbReference>
<dbReference type="SUPFAM" id="SSF54001">
    <property type="entry name" value="Cysteine proteinases"/>
    <property type="match status" value="1"/>
</dbReference>
<dbReference type="Proteomes" id="UP001596435">
    <property type="component" value="Unassembled WGS sequence"/>
</dbReference>
<keyword evidence="3" id="KW-1185">Reference proteome</keyword>
<dbReference type="InterPro" id="IPR038765">
    <property type="entry name" value="Papain-like_cys_pep_sf"/>
</dbReference>
<dbReference type="PANTHER" id="PTHR11786">
    <property type="entry name" value="N-HYDROXYARYLAMINE O-ACETYLTRANSFERASE"/>
    <property type="match status" value="1"/>
</dbReference>
<name>A0ABW2FPZ6_9ACTN</name>
<dbReference type="PANTHER" id="PTHR11786:SF0">
    <property type="entry name" value="ARYLAMINE N-ACETYLTRANSFERASE 4-RELATED"/>
    <property type="match status" value="1"/>
</dbReference>
<dbReference type="EMBL" id="JBHTAJ010000004">
    <property type="protein sequence ID" value="MFC7178507.1"/>
    <property type="molecule type" value="Genomic_DNA"/>
</dbReference>
<evidence type="ECO:0000313" key="2">
    <source>
        <dbReference type="EMBL" id="MFC7178507.1"/>
    </source>
</evidence>